<dbReference type="RefSeq" id="WP_066992614.1">
    <property type="nucleotide sequence ID" value="NZ_BNDU01000006.1"/>
</dbReference>
<keyword evidence="1" id="KW-0472">Membrane</keyword>
<comment type="caution">
    <text evidence="2">The sequence shown here is derived from an EMBL/GenBank/DDBJ whole genome shotgun (WGS) entry which is preliminary data.</text>
</comment>
<keyword evidence="1" id="KW-1133">Transmembrane helix</keyword>
<evidence type="ECO:0000313" key="3">
    <source>
        <dbReference type="Proteomes" id="UP000054241"/>
    </source>
</evidence>
<reference evidence="2 3" key="1">
    <citation type="submission" date="2015-10" db="EMBL/GenBank/DDBJ databases">
        <title>Draft genome sequence of Streptomyces cellostaticus DSM 40189, type strain for the species Streptomyces cellostaticus.</title>
        <authorList>
            <person name="Ruckert C."/>
            <person name="Winkler A."/>
            <person name="Kalinowski J."/>
            <person name="Kampfer P."/>
            <person name="Glaeser S."/>
        </authorList>
    </citation>
    <scope>NUCLEOTIDE SEQUENCE [LARGE SCALE GENOMIC DNA]</scope>
    <source>
        <strain evidence="2 3">DSM 40189</strain>
    </source>
</reference>
<dbReference type="AlphaFoldDB" id="A0A101NRB6"/>
<gene>
    <name evidence="2" type="ORF">AQI88_05300</name>
</gene>
<evidence type="ECO:0000256" key="1">
    <source>
        <dbReference type="SAM" id="Phobius"/>
    </source>
</evidence>
<protein>
    <submittedName>
        <fullName evidence="2">Oxidoreductase</fullName>
    </submittedName>
</protein>
<sequence length="525" mass="56969">MTEGAGLRAGDLPEDLTATEAGMWQAFRNGSVYDLSSADAIVDDPHGGHPWGPERSVRARIICWLLLDGPPALAGRVNALKLVGVRVTGTLDLAGGTVTPYVEMRGCRFDDEVLLPEARFTTLRLVDCAVPRLEAARVHTEGDLHLPRCRFQNGVRLTDAHIGTDLLLNQAIVYRGRSGRSIAADGMTVGQDLQAELLESHGELSLRSAKIGVSLSLRGAKLANPYARLALNAPQLTVGRTLYLTPAGVGNPLLSGTTPARGTRIQCFEAQGGVRLDDGRFGDAVDLERARFAFTDDQVLSLRRVQTPELRFLGDAPQRGQVLLSGARIVNLVDRASSWPGPGSLHMGGFAYENLVPQGPFPLTRRLDWVAAATAEYNPEPYERLATVLRAAGEDEDAREVLLAKQRRRRETLPLAAKFWGYVQDWTVAYGYRPGRAAVWMAVLWAAGTLAFSHAPHPPVNSGGHPSWSPALFTLDILLPVIDLGQVGQWQLRGGWQWLSAAMIMLGWILATTVAAGATRLLRRG</sequence>
<dbReference type="STRING" id="67285.AQI88_05300"/>
<accession>A0A101NRB6</accession>
<organism evidence="2 3">
    <name type="scientific">Streptomyces cellostaticus</name>
    <dbReference type="NCBI Taxonomy" id="67285"/>
    <lineage>
        <taxon>Bacteria</taxon>
        <taxon>Bacillati</taxon>
        <taxon>Actinomycetota</taxon>
        <taxon>Actinomycetes</taxon>
        <taxon>Kitasatosporales</taxon>
        <taxon>Streptomycetaceae</taxon>
        <taxon>Streptomyces</taxon>
    </lineage>
</organism>
<name>A0A101NRB6_9ACTN</name>
<keyword evidence="3" id="KW-1185">Reference proteome</keyword>
<feature type="transmembrane region" description="Helical" evidence="1">
    <location>
        <begin position="498"/>
        <end position="522"/>
    </location>
</feature>
<proteinExistence type="predicted"/>
<dbReference type="Proteomes" id="UP000054241">
    <property type="component" value="Unassembled WGS sequence"/>
</dbReference>
<dbReference type="EMBL" id="LMWL01000007">
    <property type="protein sequence ID" value="KUM97935.1"/>
    <property type="molecule type" value="Genomic_DNA"/>
</dbReference>
<evidence type="ECO:0000313" key="2">
    <source>
        <dbReference type="EMBL" id="KUM97935.1"/>
    </source>
</evidence>
<dbReference type="OrthoDB" id="5194370at2"/>
<keyword evidence="1" id="KW-0812">Transmembrane</keyword>